<dbReference type="PROSITE" id="PS00893">
    <property type="entry name" value="NUDIX_BOX"/>
    <property type="match status" value="1"/>
</dbReference>
<evidence type="ECO:0000256" key="2">
    <source>
        <dbReference type="ARBA" id="ARBA00022801"/>
    </source>
</evidence>
<dbReference type="PROSITE" id="PS51462">
    <property type="entry name" value="NUDIX"/>
    <property type="match status" value="1"/>
</dbReference>
<evidence type="ECO:0000313" key="6">
    <source>
        <dbReference type="Proteomes" id="UP000568839"/>
    </source>
</evidence>
<dbReference type="InterPro" id="IPR020084">
    <property type="entry name" value="NUDIX_hydrolase_CS"/>
</dbReference>
<gene>
    <name evidence="5" type="ORF">HNR44_000006</name>
</gene>
<evidence type="ECO:0000259" key="4">
    <source>
        <dbReference type="PROSITE" id="PS51462"/>
    </source>
</evidence>
<dbReference type="CDD" id="cd04665">
    <property type="entry name" value="NUDIX_RppH"/>
    <property type="match status" value="1"/>
</dbReference>
<sequence length="158" mass="18801">MIHTFVDYYGNEVGLSFRREPFSDQPWHVLVICRYEDQWLLTKHPRRGLEFPGGKVEKGEVPEAAAIREVWEETGARLDHLYYLGQYEVRGRSDVVVKNIYFAEVAYLQSKKGYMETKGPILLDEIAERLDQNQDYSFIMKDKVWILAREYLEHYFEK</sequence>
<comment type="caution">
    <text evidence="5">The sequence shown here is derived from an EMBL/GenBank/DDBJ whole genome shotgun (WGS) entry which is preliminary data.</text>
</comment>
<organism evidence="5 6">
    <name type="scientific">Geomicrobium halophilum</name>
    <dbReference type="NCBI Taxonomy" id="549000"/>
    <lineage>
        <taxon>Bacteria</taxon>
        <taxon>Bacillati</taxon>
        <taxon>Bacillota</taxon>
        <taxon>Bacilli</taxon>
        <taxon>Bacillales</taxon>
        <taxon>Geomicrobium</taxon>
    </lineage>
</organism>
<reference evidence="5 6" key="1">
    <citation type="submission" date="2020-08" db="EMBL/GenBank/DDBJ databases">
        <title>Genomic Encyclopedia of Type Strains, Phase IV (KMG-IV): sequencing the most valuable type-strain genomes for metagenomic binning, comparative biology and taxonomic classification.</title>
        <authorList>
            <person name="Goeker M."/>
        </authorList>
    </citation>
    <scope>NUCLEOTIDE SEQUENCE [LARGE SCALE GENOMIC DNA]</scope>
    <source>
        <strain evidence="5 6">DSM 21769</strain>
    </source>
</reference>
<evidence type="ECO:0000256" key="1">
    <source>
        <dbReference type="ARBA" id="ARBA00005582"/>
    </source>
</evidence>
<keyword evidence="6" id="KW-1185">Reference proteome</keyword>
<evidence type="ECO:0000256" key="3">
    <source>
        <dbReference type="RuleBase" id="RU003476"/>
    </source>
</evidence>
<dbReference type="InterPro" id="IPR015797">
    <property type="entry name" value="NUDIX_hydrolase-like_dom_sf"/>
</dbReference>
<accession>A0A841PGN2</accession>
<dbReference type="NCBIfam" id="TIGR02705">
    <property type="entry name" value="nudix_YtkD"/>
    <property type="match status" value="1"/>
</dbReference>
<dbReference type="GO" id="GO:0035539">
    <property type="term" value="F:8-oxo-7,8-dihydrodeoxyguanosine triphosphate pyrophosphatase activity"/>
    <property type="evidence" value="ECO:0007669"/>
    <property type="project" value="UniProtKB-EC"/>
</dbReference>
<comment type="similarity">
    <text evidence="1 3">Belongs to the Nudix hydrolase family.</text>
</comment>
<dbReference type="PANTHER" id="PTHR43736">
    <property type="entry name" value="ADP-RIBOSE PYROPHOSPHATASE"/>
    <property type="match status" value="1"/>
</dbReference>
<dbReference type="PRINTS" id="PR00502">
    <property type="entry name" value="NUDIXFAMILY"/>
</dbReference>
<dbReference type="Proteomes" id="UP000568839">
    <property type="component" value="Unassembled WGS sequence"/>
</dbReference>
<dbReference type="Pfam" id="PF00293">
    <property type="entry name" value="NUDIX"/>
    <property type="match status" value="1"/>
</dbReference>
<dbReference type="Gene3D" id="3.90.79.10">
    <property type="entry name" value="Nucleoside Triphosphate Pyrophosphohydrolase"/>
    <property type="match status" value="1"/>
</dbReference>
<protein>
    <submittedName>
        <fullName evidence="5">8-oxo-dGTP diphosphatase</fullName>
        <ecNumber evidence="5">3.6.1.55</ecNumber>
    </submittedName>
</protein>
<dbReference type="InterPro" id="IPR014078">
    <property type="entry name" value="Nudix_YtkD"/>
</dbReference>
<dbReference type="PANTHER" id="PTHR43736:SF1">
    <property type="entry name" value="DIHYDRONEOPTERIN TRIPHOSPHATE DIPHOSPHATASE"/>
    <property type="match status" value="1"/>
</dbReference>
<dbReference type="InterPro" id="IPR000086">
    <property type="entry name" value="NUDIX_hydrolase_dom"/>
</dbReference>
<dbReference type="SUPFAM" id="SSF55811">
    <property type="entry name" value="Nudix"/>
    <property type="match status" value="1"/>
</dbReference>
<dbReference type="AlphaFoldDB" id="A0A841PGN2"/>
<keyword evidence="2 3" id="KW-0378">Hydrolase</keyword>
<feature type="domain" description="Nudix hydrolase" evidence="4">
    <location>
        <begin position="22"/>
        <end position="148"/>
    </location>
</feature>
<name>A0A841PGN2_9BACL</name>
<dbReference type="EMBL" id="JACHHJ010000001">
    <property type="protein sequence ID" value="MBB6448057.1"/>
    <property type="molecule type" value="Genomic_DNA"/>
</dbReference>
<dbReference type="InterPro" id="IPR020476">
    <property type="entry name" value="Nudix_hydrolase"/>
</dbReference>
<evidence type="ECO:0000313" key="5">
    <source>
        <dbReference type="EMBL" id="MBB6448057.1"/>
    </source>
</evidence>
<proteinExistence type="inferred from homology"/>
<dbReference type="EC" id="3.6.1.55" evidence="5"/>